<dbReference type="Proteomes" id="UP000734343">
    <property type="component" value="Unassembled WGS sequence"/>
</dbReference>
<gene>
    <name evidence="2" type="ORF">J1778_11850</name>
</gene>
<dbReference type="RefSeq" id="WP_217173324.1">
    <property type="nucleotide sequence ID" value="NZ_JAFMOW010000062.1"/>
</dbReference>
<dbReference type="EMBL" id="JAFMOW010000062">
    <property type="protein sequence ID" value="MBU9855968.1"/>
    <property type="molecule type" value="Genomic_DNA"/>
</dbReference>
<dbReference type="InterPro" id="IPR018880">
    <property type="entry name" value="Phage_P4_Ash"/>
</dbReference>
<reference evidence="2 3" key="1">
    <citation type="submission" date="2021-03" db="EMBL/GenBank/DDBJ databases">
        <title>Five novel Rahnella species.</title>
        <authorList>
            <person name="Brady C."/>
            <person name="Asselin J."/>
            <person name="Beer S."/>
            <person name="Bruberg M.B."/>
            <person name="Crampton B."/>
            <person name="Venter S."/>
            <person name="Arnold D."/>
            <person name="Denman S."/>
        </authorList>
    </citation>
    <scope>NUCLEOTIDE SEQUENCE [LARGE SCALE GENOMIC DNA]</scope>
    <source>
        <strain evidence="2 3">H11b</strain>
    </source>
</reference>
<proteinExistence type="predicted"/>
<keyword evidence="1" id="KW-0812">Transmembrane</keyword>
<organism evidence="2 3">
    <name type="scientific">Rahnella bonaserana</name>
    <dbReference type="NCBI Taxonomy" id="2816248"/>
    <lineage>
        <taxon>Bacteria</taxon>
        <taxon>Pseudomonadati</taxon>
        <taxon>Pseudomonadota</taxon>
        <taxon>Gammaproteobacteria</taxon>
        <taxon>Enterobacterales</taxon>
        <taxon>Yersiniaceae</taxon>
        <taxon>Rahnella</taxon>
    </lineage>
</organism>
<keyword evidence="1" id="KW-1133">Transmembrane helix</keyword>
<comment type="caution">
    <text evidence="2">The sequence shown here is derived from an EMBL/GenBank/DDBJ whole genome shotgun (WGS) entry which is preliminary data.</text>
</comment>
<keyword evidence="3" id="KW-1185">Reference proteome</keyword>
<sequence>MPVFIRLVYATYLRYSAFAAAKSVAGICTPDVTTSIYIYFTLYVEAFAHLLLITLSCNMHVSMVAQRGQSPDWPASVVPGSANSV</sequence>
<evidence type="ECO:0000256" key="1">
    <source>
        <dbReference type="SAM" id="Phobius"/>
    </source>
</evidence>
<dbReference type="Pfam" id="PF10554">
    <property type="entry name" value="Phage_ASH"/>
    <property type="match status" value="1"/>
</dbReference>
<protein>
    <submittedName>
        <fullName evidence="2">Ash family protein</fullName>
    </submittedName>
</protein>
<evidence type="ECO:0000313" key="3">
    <source>
        <dbReference type="Proteomes" id="UP000734343"/>
    </source>
</evidence>
<feature type="transmembrane region" description="Helical" evidence="1">
    <location>
        <begin position="36"/>
        <end position="57"/>
    </location>
</feature>
<evidence type="ECO:0000313" key="2">
    <source>
        <dbReference type="EMBL" id="MBU9855968.1"/>
    </source>
</evidence>
<name>A0ABS6LWE8_9GAMM</name>
<keyword evidence="1" id="KW-0472">Membrane</keyword>
<accession>A0ABS6LWE8</accession>